<dbReference type="KEGG" id="abp:AGABI1DRAFT118444"/>
<dbReference type="HOGENOM" id="CLU_940470_0_0_1"/>
<name>K5W864_AGABU</name>
<evidence type="ECO:0000256" key="1">
    <source>
        <dbReference type="SAM" id="MobiDB-lite"/>
    </source>
</evidence>
<dbReference type="OrthoDB" id="3263748at2759"/>
<dbReference type="Proteomes" id="UP000008493">
    <property type="component" value="Unassembled WGS sequence"/>
</dbReference>
<accession>K5W864</accession>
<evidence type="ECO:0000313" key="3">
    <source>
        <dbReference type="Proteomes" id="UP000008493"/>
    </source>
</evidence>
<organism evidence="2 3">
    <name type="scientific">Agaricus bisporus var. burnettii (strain JB137-S8 / ATCC MYA-4627 / FGSC 10392)</name>
    <name type="common">White button mushroom</name>
    <dbReference type="NCBI Taxonomy" id="597362"/>
    <lineage>
        <taxon>Eukaryota</taxon>
        <taxon>Fungi</taxon>
        <taxon>Dikarya</taxon>
        <taxon>Basidiomycota</taxon>
        <taxon>Agaricomycotina</taxon>
        <taxon>Agaricomycetes</taxon>
        <taxon>Agaricomycetidae</taxon>
        <taxon>Agaricales</taxon>
        <taxon>Agaricineae</taxon>
        <taxon>Agaricaceae</taxon>
        <taxon>Agaricus</taxon>
    </lineage>
</organism>
<gene>
    <name evidence="2" type="ORF">AGABI1DRAFT_118444</name>
</gene>
<feature type="region of interest" description="Disordered" evidence="1">
    <location>
        <begin position="231"/>
        <end position="277"/>
    </location>
</feature>
<dbReference type="AlphaFoldDB" id="K5W864"/>
<feature type="compositionally biased region" description="Polar residues" evidence="1">
    <location>
        <begin position="83"/>
        <end position="99"/>
    </location>
</feature>
<sequence length="329" mass="36554">MVNKLVRTNKNGALLFEPDVVYHITSHLTHATLLEFRTHMSTETSLLHSITRSKLYESVSSKDQCSLHRWVLLKNSILSTSTLSDTQVSEYPETSLNSNEEPDEEEELAEEEISSVAINSFMFPDAGNFVSDQDAHNSEAEWLDSLLETLAEDEDDDFPSDSDVHTSALPVDEDDDQLLSPSVSPLASSEDLPQSRFFSSLLVPYSDNFSPFHNSSSRNYEVSAPLKNPTPSFSSVIEDPLPYHDPDDIEDSSVPDAIEDVSDDESDTLSTPSFGRSINSLFFDTSAKPSSPIDRHSLSFKHSPIPAPYHLDPLPFADESSHLAFYSTD</sequence>
<feature type="compositionally biased region" description="Low complexity" evidence="1">
    <location>
        <begin position="178"/>
        <end position="189"/>
    </location>
</feature>
<dbReference type="RefSeq" id="XP_007326899.1">
    <property type="nucleotide sequence ID" value="XM_007326837.1"/>
</dbReference>
<feature type="region of interest" description="Disordered" evidence="1">
    <location>
        <begin position="154"/>
        <end position="190"/>
    </location>
</feature>
<dbReference type="InParanoid" id="K5W864"/>
<feature type="compositionally biased region" description="Acidic residues" evidence="1">
    <location>
        <begin position="247"/>
        <end position="267"/>
    </location>
</feature>
<evidence type="ECO:0000313" key="2">
    <source>
        <dbReference type="EMBL" id="EKM83049.1"/>
    </source>
</evidence>
<keyword evidence="3" id="KW-1185">Reference proteome</keyword>
<dbReference type="eggNOG" id="ENOG502SP02">
    <property type="taxonomic scope" value="Eukaryota"/>
</dbReference>
<dbReference type="GeneID" id="18825443"/>
<feature type="compositionally biased region" description="Polar residues" evidence="1">
    <location>
        <begin position="268"/>
        <end position="277"/>
    </location>
</feature>
<dbReference type="OMA" id="AFMFPDP"/>
<proteinExistence type="predicted"/>
<dbReference type="EMBL" id="JH971386">
    <property type="protein sequence ID" value="EKM83049.1"/>
    <property type="molecule type" value="Genomic_DNA"/>
</dbReference>
<reference evidence="3" key="1">
    <citation type="journal article" date="2012" name="Proc. Natl. Acad. Sci. U.S.A.">
        <title>Genome sequence of the button mushroom Agaricus bisporus reveals mechanisms governing adaptation to a humic-rich ecological niche.</title>
        <authorList>
            <person name="Morin E."/>
            <person name="Kohler A."/>
            <person name="Baker A.R."/>
            <person name="Foulongne-Oriol M."/>
            <person name="Lombard V."/>
            <person name="Nagy L.G."/>
            <person name="Ohm R.A."/>
            <person name="Patyshakuliyeva A."/>
            <person name="Brun A."/>
            <person name="Aerts A.L."/>
            <person name="Bailey A.M."/>
            <person name="Billette C."/>
            <person name="Coutinho P.M."/>
            <person name="Deakin G."/>
            <person name="Doddapaneni H."/>
            <person name="Floudas D."/>
            <person name="Grimwood J."/>
            <person name="Hilden K."/>
            <person name="Kuees U."/>
            <person name="LaButti K.M."/>
            <person name="Lapidus A."/>
            <person name="Lindquist E.A."/>
            <person name="Lucas S.M."/>
            <person name="Murat C."/>
            <person name="Riley R.W."/>
            <person name="Salamov A.A."/>
            <person name="Schmutz J."/>
            <person name="Subramanian V."/>
            <person name="Woesten H.A.B."/>
            <person name="Xu J."/>
            <person name="Eastwood D.C."/>
            <person name="Foster G.D."/>
            <person name="Sonnenberg A.S."/>
            <person name="Cullen D."/>
            <person name="de Vries R.P."/>
            <person name="Lundell T."/>
            <person name="Hibbett D.S."/>
            <person name="Henrissat B."/>
            <person name="Burton K.S."/>
            <person name="Kerrigan R.W."/>
            <person name="Challen M.P."/>
            <person name="Grigoriev I.V."/>
            <person name="Martin F."/>
        </authorList>
    </citation>
    <scope>NUCLEOTIDE SEQUENCE [LARGE SCALE GENOMIC DNA]</scope>
    <source>
        <strain evidence="3">JB137-S8 / ATCC MYA-4627 / FGSC 10392</strain>
    </source>
</reference>
<protein>
    <submittedName>
        <fullName evidence="2">Uncharacterized protein</fullName>
    </submittedName>
</protein>
<feature type="region of interest" description="Disordered" evidence="1">
    <location>
        <begin position="83"/>
        <end position="103"/>
    </location>
</feature>